<dbReference type="CDD" id="cd00065">
    <property type="entry name" value="FYVE_like_SF"/>
    <property type="match status" value="1"/>
</dbReference>
<dbReference type="Proteomes" id="UP000187209">
    <property type="component" value="Unassembled WGS sequence"/>
</dbReference>
<keyword evidence="1" id="KW-0175">Coiled coil</keyword>
<accession>A0A1R2CBW2</accession>
<comment type="caution">
    <text evidence="3">The sequence shown here is derived from an EMBL/GenBank/DDBJ whole genome shotgun (WGS) entry which is preliminary data.</text>
</comment>
<dbReference type="InterPro" id="IPR011011">
    <property type="entry name" value="Znf_FYVE_PHD"/>
</dbReference>
<dbReference type="SUPFAM" id="SSF57903">
    <property type="entry name" value="FYVE/PHD zinc finger"/>
    <property type="match status" value="1"/>
</dbReference>
<evidence type="ECO:0000313" key="4">
    <source>
        <dbReference type="Proteomes" id="UP000187209"/>
    </source>
</evidence>
<dbReference type="AlphaFoldDB" id="A0A1R2CBW2"/>
<reference evidence="3 4" key="1">
    <citation type="submission" date="2016-11" db="EMBL/GenBank/DDBJ databases">
        <title>The macronuclear genome of Stentor coeruleus: a giant cell with tiny introns.</title>
        <authorList>
            <person name="Slabodnick M."/>
            <person name="Ruby J.G."/>
            <person name="Reiff S.B."/>
            <person name="Swart E.C."/>
            <person name="Gosai S."/>
            <person name="Prabakaran S."/>
            <person name="Witkowska E."/>
            <person name="Larue G.E."/>
            <person name="Fisher S."/>
            <person name="Freeman R.M."/>
            <person name="Gunawardena J."/>
            <person name="Chu W."/>
            <person name="Stover N.A."/>
            <person name="Gregory B.D."/>
            <person name="Nowacki M."/>
            <person name="Derisi J."/>
            <person name="Roy S.W."/>
            <person name="Marshall W.F."/>
            <person name="Sood P."/>
        </authorList>
    </citation>
    <scope>NUCLEOTIDE SEQUENCE [LARGE SCALE GENOMIC DNA]</scope>
    <source>
        <strain evidence="3">WM001</strain>
    </source>
</reference>
<proteinExistence type="predicted"/>
<keyword evidence="4" id="KW-1185">Reference proteome</keyword>
<evidence type="ECO:0000313" key="3">
    <source>
        <dbReference type="EMBL" id="OMJ86491.1"/>
    </source>
</evidence>
<evidence type="ECO:0000256" key="1">
    <source>
        <dbReference type="SAM" id="Coils"/>
    </source>
</evidence>
<feature type="compositionally biased region" description="Polar residues" evidence="2">
    <location>
        <begin position="10"/>
        <end position="19"/>
    </location>
</feature>
<gene>
    <name evidence="3" type="ORF">SteCoe_11985</name>
</gene>
<dbReference type="EMBL" id="MPUH01000204">
    <property type="protein sequence ID" value="OMJ86491.1"/>
    <property type="molecule type" value="Genomic_DNA"/>
</dbReference>
<evidence type="ECO:0000256" key="2">
    <source>
        <dbReference type="SAM" id="MobiDB-lite"/>
    </source>
</evidence>
<sequence length="281" mass="32669">MSVIKFSGGMNDSENSYRSASPARKMDKSSSKSNICHICKQQFSLMFKKRECIECHLPVCADDSGGSNVPDTSRVCNFCHKENLKNTYHFENKDTLEKLIRDLTISKKERETKINDISQQNTKFKQLETTLKNNSVKFEQTVKNYNEKIRQEKDRNERVEESSKSLGRSVDEIRQLEKTVEDRLIKAKGELEATKFNLRNLENEKAMLQEELNELKELIDKQVPLQMVRNLVCKICFRKVKYSFRSTIETNGLIEGSTMVPIQQRKKRPDEVIREACCLLL</sequence>
<name>A0A1R2CBW2_9CILI</name>
<feature type="region of interest" description="Disordered" evidence="2">
    <location>
        <begin position="1"/>
        <end position="28"/>
    </location>
</feature>
<dbReference type="Gene3D" id="1.10.287.1490">
    <property type="match status" value="1"/>
</dbReference>
<protein>
    <submittedName>
        <fullName evidence="3">Uncharacterized protein</fullName>
    </submittedName>
</protein>
<feature type="coiled-coil region" evidence="1">
    <location>
        <begin position="135"/>
        <end position="221"/>
    </location>
</feature>
<organism evidence="3 4">
    <name type="scientific">Stentor coeruleus</name>
    <dbReference type="NCBI Taxonomy" id="5963"/>
    <lineage>
        <taxon>Eukaryota</taxon>
        <taxon>Sar</taxon>
        <taxon>Alveolata</taxon>
        <taxon>Ciliophora</taxon>
        <taxon>Postciliodesmatophora</taxon>
        <taxon>Heterotrichea</taxon>
        <taxon>Heterotrichida</taxon>
        <taxon>Stentoridae</taxon>
        <taxon>Stentor</taxon>
    </lineage>
</organism>